<accession>A0ABD1TQP9</accession>
<dbReference type="AlphaFoldDB" id="A0ABD1TQP9"/>
<feature type="region of interest" description="Disordered" evidence="1">
    <location>
        <begin position="1"/>
        <end position="28"/>
    </location>
</feature>
<evidence type="ECO:0000313" key="3">
    <source>
        <dbReference type="Proteomes" id="UP001604277"/>
    </source>
</evidence>
<keyword evidence="3" id="KW-1185">Reference proteome</keyword>
<sequence>MAPATRSQAHKETSEARPEGSGNNTETPMTMETFMQALALLVWPPLLVIRLTKKHLKLVQRGKRLPSQPNWSLPSFLSPAHTIFGPCGLLILPSISLSSTNGPSDQLIPRLPSHPQSVVAQPPVTGATLFRTLWVANLAVNLYLLQFAPSSSQPTARPWVKFYLPGLVRNKQKELSFAHSTFSTFGALNRLLTTNGQRIIPFVCCGPDQEGEISPTALLLVANWRVRTGGDRD</sequence>
<evidence type="ECO:0000313" key="2">
    <source>
        <dbReference type="EMBL" id="KAL2515040.1"/>
    </source>
</evidence>
<feature type="compositionally biased region" description="Basic and acidic residues" evidence="1">
    <location>
        <begin position="9"/>
        <end position="18"/>
    </location>
</feature>
<name>A0ABD1TQP9_9LAMI</name>
<comment type="caution">
    <text evidence="2">The sequence shown here is derived from an EMBL/GenBank/DDBJ whole genome shotgun (WGS) entry which is preliminary data.</text>
</comment>
<dbReference type="EMBL" id="JBFOLJ010000008">
    <property type="protein sequence ID" value="KAL2515040.1"/>
    <property type="molecule type" value="Genomic_DNA"/>
</dbReference>
<organism evidence="2 3">
    <name type="scientific">Forsythia ovata</name>
    <dbReference type="NCBI Taxonomy" id="205694"/>
    <lineage>
        <taxon>Eukaryota</taxon>
        <taxon>Viridiplantae</taxon>
        <taxon>Streptophyta</taxon>
        <taxon>Embryophyta</taxon>
        <taxon>Tracheophyta</taxon>
        <taxon>Spermatophyta</taxon>
        <taxon>Magnoliopsida</taxon>
        <taxon>eudicotyledons</taxon>
        <taxon>Gunneridae</taxon>
        <taxon>Pentapetalae</taxon>
        <taxon>asterids</taxon>
        <taxon>lamiids</taxon>
        <taxon>Lamiales</taxon>
        <taxon>Oleaceae</taxon>
        <taxon>Forsythieae</taxon>
        <taxon>Forsythia</taxon>
    </lineage>
</organism>
<evidence type="ECO:0000256" key="1">
    <source>
        <dbReference type="SAM" id="MobiDB-lite"/>
    </source>
</evidence>
<gene>
    <name evidence="2" type="ORF">Fot_29011</name>
</gene>
<dbReference type="Proteomes" id="UP001604277">
    <property type="component" value="Unassembled WGS sequence"/>
</dbReference>
<protein>
    <submittedName>
        <fullName evidence="2">Uncharacterized protein</fullName>
    </submittedName>
</protein>
<reference evidence="3" key="1">
    <citation type="submission" date="2024-07" db="EMBL/GenBank/DDBJ databases">
        <title>Two chromosome-level genome assemblies of Korean endemic species Abeliophyllum distichum and Forsythia ovata (Oleaceae).</title>
        <authorList>
            <person name="Jang H."/>
        </authorList>
    </citation>
    <scope>NUCLEOTIDE SEQUENCE [LARGE SCALE GENOMIC DNA]</scope>
</reference>
<proteinExistence type="predicted"/>